<dbReference type="Pfam" id="PF00578">
    <property type="entry name" value="AhpC-TSA"/>
    <property type="match status" value="1"/>
</dbReference>
<organism evidence="1 2">
    <name type="scientific">Phocaeicola coprophilus</name>
    <dbReference type="NCBI Taxonomy" id="387090"/>
    <lineage>
        <taxon>Bacteria</taxon>
        <taxon>Pseudomonadati</taxon>
        <taxon>Bacteroidota</taxon>
        <taxon>Bacteroidia</taxon>
        <taxon>Bacteroidales</taxon>
        <taxon>Bacteroidaceae</taxon>
        <taxon>Phocaeicola</taxon>
    </lineage>
</organism>
<evidence type="ECO:0000313" key="1">
    <source>
        <dbReference type="EMBL" id="RHA77481.1"/>
    </source>
</evidence>
<name>A0A413T2T2_9BACT</name>
<dbReference type="RefSeq" id="WP_008145073.1">
    <property type="nucleotide sequence ID" value="NZ_CABJGD010000006.1"/>
</dbReference>
<protein>
    <submittedName>
        <fullName evidence="1">TlpA family protein disulfide reductase</fullName>
    </submittedName>
</protein>
<dbReference type="InterPro" id="IPR013766">
    <property type="entry name" value="Thioredoxin_domain"/>
</dbReference>
<sequence length="172" mass="19401">MRLLVTVVLVFLIGCVSCIREEVGEHIQYIQPGDALPEFMVEMNDGTILDRDSLRGKVSVLVFFHTSCSDCQRELPVVQQLYEVYAGNPRVRIACISREEPEKEILAYWKSNALTLPYSAQSDRKVYSLFSEEGVPLVYVSDTACNVRYLFTDNPIASFEDLYQAVSSLSGD</sequence>
<evidence type="ECO:0000313" key="2">
    <source>
        <dbReference type="Proteomes" id="UP000283855"/>
    </source>
</evidence>
<dbReference type="EMBL" id="QSFT01000006">
    <property type="protein sequence ID" value="RHA77481.1"/>
    <property type="molecule type" value="Genomic_DNA"/>
</dbReference>
<dbReference type="Proteomes" id="UP000283855">
    <property type="component" value="Unassembled WGS sequence"/>
</dbReference>
<dbReference type="InterPro" id="IPR000866">
    <property type="entry name" value="AhpC/TSA"/>
</dbReference>
<dbReference type="CDD" id="cd02966">
    <property type="entry name" value="TlpA_like_family"/>
    <property type="match status" value="1"/>
</dbReference>
<comment type="caution">
    <text evidence="1">The sequence shown here is derived from an EMBL/GenBank/DDBJ whole genome shotgun (WGS) entry which is preliminary data.</text>
</comment>
<dbReference type="PANTHER" id="PTHR42852:SF17">
    <property type="entry name" value="THIOREDOXIN-LIKE PROTEIN HI_1115"/>
    <property type="match status" value="1"/>
</dbReference>
<dbReference type="InterPro" id="IPR050553">
    <property type="entry name" value="Thioredoxin_ResA/DsbE_sf"/>
</dbReference>
<dbReference type="InterPro" id="IPR036249">
    <property type="entry name" value="Thioredoxin-like_sf"/>
</dbReference>
<reference evidence="1 2" key="1">
    <citation type="submission" date="2018-08" db="EMBL/GenBank/DDBJ databases">
        <title>A genome reference for cultivated species of the human gut microbiota.</title>
        <authorList>
            <person name="Zou Y."/>
            <person name="Xue W."/>
            <person name="Luo G."/>
        </authorList>
    </citation>
    <scope>NUCLEOTIDE SEQUENCE [LARGE SCALE GENOMIC DNA]</scope>
    <source>
        <strain evidence="1 2">AM42-38</strain>
    </source>
</reference>
<gene>
    <name evidence="1" type="ORF">DW921_04315</name>
</gene>
<dbReference type="PROSITE" id="PS51352">
    <property type="entry name" value="THIOREDOXIN_2"/>
    <property type="match status" value="1"/>
</dbReference>
<dbReference type="Gene3D" id="3.40.30.10">
    <property type="entry name" value="Glutaredoxin"/>
    <property type="match status" value="1"/>
</dbReference>
<dbReference type="SUPFAM" id="SSF52833">
    <property type="entry name" value="Thioredoxin-like"/>
    <property type="match status" value="1"/>
</dbReference>
<dbReference type="GO" id="GO:0016209">
    <property type="term" value="F:antioxidant activity"/>
    <property type="evidence" value="ECO:0007669"/>
    <property type="project" value="InterPro"/>
</dbReference>
<dbReference type="PANTHER" id="PTHR42852">
    <property type="entry name" value="THIOL:DISULFIDE INTERCHANGE PROTEIN DSBE"/>
    <property type="match status" value="1"/>
</dbReference>
<dbReference type="GO" id="GO:0016491">
    <property type="term" value="F:oxidoreductase activity"/>
    <property type="evidence" value="ECO:0007669"/>
    <property type="project" value="InterPro"/>
</dbReference>
<dbReference type="GeneID" id="78405679"/>
<dbReference type="PROSITE" id="PS51257">
    <property type="entry name" value="PROKAR_LIPOPROTEIN"/>
    <property type="match status" value="1"/>
</dbReference>
<dbReference type="AlphaFoldDB" id="A0A413T2T2"/>
<accession>A0A413T2T2</accession>
<proteinExistence type="predicted"/>